<gene>
    <name evidence="3" type="primary">LOC139038039</name>
</gene>
<name>A0ABM4IWA0_ODOVR</name>
<organism evidence="2 3">
    <name type="scientific">Odocoileus virginianus</name>
    <name type="common">White-tailed deer</name>
    <dbReference type="NCBI Taxonomy" id="9874"/>
    <lineage>
        <taxon>Eukaryota</taxon>
        <taxon>Metazoa</taxon>
        <taxon>Chordata</taxon>
        <taxon>Craniata</taxon>
        <taxon>Vertebrata</taxon>
        <taxon>Euteleostomi</taxon>
        <taxon>Mammalia</taxon>
        <taxon>Eutheria</taxon>
        <taxon>Laurasiatheria</taxon>
        <taxon>Artiodactyla</taxon>
        <taxon>Ruminantia</taxon>
        <taxon>Pecora</taxon>
        <taxon>Cervidae</taxon>
        <taxon>Odocoileinae</taxon>
        <taxon>Odocoileus</taxon>
    </lineage>
</organism>
<dbReference type="Proteomes" id="UP001652640">
    <property type="component" value="Chromosome 13"/>
</dbReference>
<reference evidence="2" key="1">
    <citation type="journal article" date="2022" name="J. Hered.">
        <title>A De Novo Chromosome-Level Genome Assembly of the White-Tailed Deer, Odocoileus Virginianus.</title>
        <authorList>
            <person name="London E.W."/>
            <person name="Roca A.L."/>
            <person name="Novakofski J.E."/>
            <person name="Mateus-Pinilla N.E."/>
        </authorList>
    </citation>
    <scope>NUCLEOTIDE SEQUENCE [LARGE SCALE GENOMIC DNA]</scope>
</reference>
<accession>A0ABM4IWA0</accession>
<proteinExistence type="predicted"/>
<keyword evidence="2" id="KW-1185">Reference proteome</keyword>
<feature type="compositionally biased region" description="Basic and acidic residues" evidence="1">
    <location>
        <begin position="51"/>
        <end position="76"/>
    </location>
</feature>
<protein>
    <submittedName>
        <fullName evidence="3">Uncharacterized protein</fullName>
    </submittedName>
</protein>
<reference evidence="3" key="2">
    <citation type="submission" date="2025-08" db="UniProtKB">
        <authorList>
            <consortium name="RefSeq"/>
        </authorList>
    </citation>
    <scope>IDENTIFICATION</scope>
    <source>
        <tissue evidence="3">Tongue muscle</tissue>
    </source>
</reference>
<evidence type="ECO:0000313" key="2">
    <source>
        <dbReference type="Proteomes" id="UP001652640"/>
    </source>
</evidence>
<sequence length="184" mass="19915">MGLTIKGQCIPDVSEPVEARGRTAGFSEAALAGCGGEGAVRDAEQGAARGSRQEADRRLRHREAYGHPAGEPRRWLLGDPNTPTPRVASGARSPSPRGCVCHLPQGSPSRPLLPSREGGSAPLARARTQTKGFVPNTHGQARTEPFPAKPLRPGNKRRLPRLWEREPSRRLEWLWTKLAGISLS</sequence>
<dbReference type="RefSeq" id="XP_070332103.1">
    <property type="nucleotide sequence ID" value="XM_070476002.1"/>
</dbReference>
<dbReference type="GeneID" id="139038039"/>
<evidence type="ECO:0000256" key="1">
    <source>
        <dbReference type="SAM" id="MobiDB-lite"/>
    </source>
</evidence>
<feature type="region of interest" description="Disordered" evidence="1">
    <location>
        <begin position="37"/>
        <end position="159"/>
    </location>
</feature>
<evidence type="ECO:0000313" key="3">
    <source>
        <dbReference type="RefSeq" id="XP_070332103.1"/>
    </source>
</evidence>